<proteinExistence type="predicted"/>
<sequence length="114" mass="12457">MKLAAVDGTGFELRHISANFVKRRKRACITGYETTTYTRYPSAGIICDCASHLILAVVPGRGPEPDDKHYRQAVAQAAKRARVETILADAGYDSEGAHLFASQEYGMRTIIPAT</sequence>
<dbReference type="Pfam" id="PF01609">
    <property type="entry name" value="DDE_Tnp_1"/>
    <property type="match status" value="1"/>
</dbReference>
<dbReference type="Proteomes" id="UP000318384">
    <property type="component" value="Chromosome"/>
</dbReference>
<feature type="domain" description="Transposase IS4-like" evidence="1">
    <location>
        <begin position="4"/>
        <end position="113"/>
    </location>
</feature>
<evidence type="ECO:0000259" key="1">
    <source>
        <dbReference type="Pfam" id="PF01609"/>
    </source>
</evidence>
<name>A0A517X0G4_9PLAN</name>
<evidence type="ECO:0000313" key="3">
    <source>
        <dbReference type="Proteomes" id="UP000318384"/>
    </source>
</evidence>
<gene>
    <name evidence="2" type="ORF">V202x_44120</name>
</gene>
<dbReference type="InterPro" id="IPR002559">
    <property type="entry name" value="Transposase_11"/>
</dbReference>
<dbReference type="GO" id="GO:0006313">
    <property type="term" value="P:DNA transposition"/>
    <property type="evidence" value="ECO:0007669"/>
    <property type="project" value="InterPro"/>
</dbReference>
<dbReference type="GO" id="GO:0003677">
    <property type="term" value="F:DNA binding"/>
    <property type="evidence" value="ECO:0007669"/>
    <property type="project" value="InterPro"/>
</dbReference>
<dbReference type="GO" id="GO:0004803">
    <property type="term" value="F:transposase activity"/>
    <property type="evidence" value="ECO:0007669"/>
    <property type="project" value="InterPro"/>
</dbReference>
<keyword evidence="3" id="KW-1185">Reference proteome</keyword>
<dbReference type="AlphaFoldDB" id="A0A517X0G4"/>
<dbReference type="EMBL" id="CP037422">
    <property type="protein sequence ID" value="QDU10996.1"/>
    <property type="molecule type" value="Genomic_DNA"/>
</dbReference>
<reference evidence="2 3" key="1">
    <citation type="submission" date="2019-03" db="EMBL/GenBank/DDBJ databases">
        <title>Deep-cultivation of Planctomycetes and their phenomic and genomic characterization uncovers novel biology.</title>
        <authorList>
            <person name="Wiegand S."/>
            <person name="Jogler M."/>
            <person name="Boedeker C."/>
            <person name="Pinto D."/>
            <person name="Vollmers J."/>
            <person name="Rivas-Marin E."/>
            <person name="Kohn T."/>
            <person name="Peeters S.H."/>
            <person name="Heuer A."/>
            <person name="Rast P."/>
            <person name="Oberbeckmann S."/>
            <person name="Bunk B."/>
            <person name="Jeske O."/>
            <person name="Meyerdierks A."/>
            <person name="Storesund J.E."/>
            <person name="Kallscheuer N."/>
            <person name="Luecker S."/>
            <person name="Lage O.M."/>
            <person name="Pohl T."/>
            <person name="Merkel B.J."/>
            <person name="Hornburger P."/>
            <person name="Mueller R.-W."/>
            <person name="Bruemmer F."/>
            <person name="Labrenz M."/>
            <person name="Spormann A.M."/>
            <person name="Op den Camp H."/>
            <person name="Overmann J."/>
            <person name="Amann R."/>
            <person name="Jetten M.S.M."/>
            <person name="Mascher T."/>
            <person name="Medema M.H."/>
            <person name="Devos D.P."/>
            <person name="Kaster A.-K."/>
            <person name="Ovreas L."/>
            <person name="Rohde M."/>
            <person name="Galperin M.Y."/>
            <person name="Jogler C."/>
        </authorList>
    </citation>
    <scope>NUCLEOTIDE SEQUENCE [LARGE SCALE GENOMIC DNA]</scope>
    <source>
        <strain evidence="2 3">V202</strain>
    </source>
</reference>
<organism evidence="2 3">
    <name type="scientific">Gimesia aquarii</name>
    <dbReference type="NCBI Taxonomy" id="2527964"/>
    <lineage>
        <taxon>Bacteria</taxon>
        <taxon>Pseudomonadati</taxon>
        <taxon>Planctomycetota</taxon>
        <taxon>Planctomycetia</taxon>
        <taxon>Planctomycetales</taxon>
        <taxon>Planctomycetaceae</taxon>
        <taxon>Gimesia</taxon>
    </lineage>
</organism>
<protein>
    <recommendedName>
        <fullName evidence="1">Transposase IS4-like domain-containing protein</fullName>
    </recommendedName>
</protein>
<accession>A0A517X0G4</accession>
<evidence type="ECO:0000313" key="2">
    <source>
        <dbReference type="EMBL" id="QDU10996.1"/>
    </source>
</evidence>